<keyword evidence="2" id="KW-1185">Reference proteome</keyword>
<evidence type="ECO:0000313" key="1">
    <source>
        <dbReference type="EMBL" id="QZE14352.1"/>
    </source>
</evidence>
<organism evidence="1 2">
    <name type="scientific">Halosquirtibacter laminarini</name>
    <dbReference type="NCBI Taxonomy" id="3374600"/>
    <lineage>
        <taxon>Bacteria</taxon>
        <taxon>Pseudomonadati</taxon>
        <taxon>Bacteroidota</taxon>
        <taxon>Bacteroidia</taxon>
        <taxon>Marinilabiliales</taxon>
        <taxon>Prolixibacteraceae</taxon>
        <taxon>Halosquirtibacter</taxon>
    </lineage>
</organism>
<proteinExistence type="predicted"/>
<name>A0AC61NPJ7_9BACT</name>
<dbReference type="Proteomes" id="UP000826212">
    <property type="component" value="Chromosome"/>
</dbReference>
<protein>
    <submittedName>
        <fullName evidence="1">Nitronate monooxygenase</fullName>
    </submittedName>
</protein>
<gene>
    <name evidence="1" type="ORF">K4L44_00145</name>
</gene>
<dbReference type="EMBL" id="CP081303">
    <property type="protein sequence ID" value="QZE14352.1"/>
    <property type="molecule type" value="Genomic_DNA"/>
</dbReference>
<keyword evidence="1" id="KW-0560">Oxidoreductase</keyword>
<sequence>MTNSVNLQLGSIMNKICKLFNIKYPIVQGGMVWCSGWKLASAVSNQGGLGLLGAGSMHPETFREHVQKMQSATDKPWGVNLPLLYPELDKIIDIIIKEKVKIVFTSAGSPKKWTQTLKSHGITVVHVVSSSLFAKKCEDAGVDAIVAEGFEAGGHNGREETTTLTLIPQVRRSTSLPVIAAGGIGSGQAWLAAHSLGADGVQIGSLFAVSKESSAHSNFKETVFKAKEGDTKLSLKSLAPVRLLNNHFYQTVQGMERAGATPESLREILGKGRAKQGMFLGELEEGELEIGQVSSMIEKEKSVSDIFTMLLSEYNEARDKIVNEEQYRF</sequence>
<accession>A0AC61NPJ7</accession>
<evidence type="ECO:0000313" key="2">
    <source>
        <dbReference type="Proteomes" id="UP000826212"/>
    </source>
</evidence>
<keyword evidence="1" id="KW-0503">Monooxygenase</keyword>
<reference evidence="1" key="1">
    <citation type="submission" date="2021-08" db="EMBL/GenBank/DDBJ databases">
        <title>Novel anaerobic bacterium isolated from sea squirt in East Sea, Republic of Korea.</title>
        <authorList>
            <person name="Nguyen T.H."/>
            <person name="Li Z."/>
            <person name="Lee Y.-J."/>
            <person name="Ko J."/>
            <person name="Kim S.-G."/>
        </authorList>
    </citation>
    <scope>NUCLEOTIDE SEQUENCE</scope>
    <source>
        <strain evidence="1">KCTC 25031</strain>
    </source>
</reference>